<organism evidence="12 13">
    <name type="scientific">Chionoecetes opilio</name>
    <name type="common">Atlantic snow crab</name>
    <name type="synonym">Cancer opilio</name>
    <dbReference type="NCBI Taxonomy" id="41210"/>
    <lineage>
        <taxon>Eukaryota</taxon>
        <taxon>Metazoa</taxon>
        <taxon>Ecdysozoa</taxon>
        <taxon>Arthropoda</taxon>
        <taxon>Crustacea</taxon>
        <taxon>Multicrustacea</taxon>
        <taxon>Malacostraca</taxon>
        <taxon>Eumalacostraca</taxon>
        <taxon>Eucarida</taxon>
        <taxon>Decapoda</taxon>
        <taxon>Pleocyemata</taxon>
        <taxon>Brachyura</taxon>
        <taxon>Eubrachyura</taxon>
        <taxon>Majoidea</taxon>
        <taxon>Majidae</taxon>
        <taxon>Chionoecetes</taxon>
    </lineage>
</organism>
<feature type="compositionally biased region" description="Low complexity" evidence="9">
    <location>
        <begin position="213"/>
        <end position="226"/>
    </location>
</feature>
<evidence type="ECO:0000259" key="11">
    <source>
        <dbReference type="Pfam" id="PF25879"/>
    </source>
</evidence>
<evidence type="ECO:0000256" key="2">
    <source>
        <dbReference type="ARBA" id="ARBA00022723"/>
    </source>
</evidence>
<sequence>MWSSRSEACEGQRRGVRFSKLRAKQRDCRVHVCGCAGRRVHSRVLLFPCLQVRMVYFVCATCGTSLKKSQVTSHWFKCRKGKLVSCMDCGKDFWGEDYAGHLKCITENEKYGGNNYVSKENKGEKKQEEWVEKIKEKVATSKHMEPQLRDLLQSIMQHSNIPRKEGKFRNFMKSSCRVSNPKLVDRVWVIFKDANTKDTNTVTDAKNGVSVPEANNNTKKTNGENGDQVVNGAEKDGSDDIAKLNKREKKELRREKQSKKSKKDKHTTQNDGDTKPGAKRKRDVEEEEPVVEPTESKKKKKKKGKDLPAGEEEATEMTEPKRKKKRKEKDALEESIIANENHNILDEDNEDPSPVEPPSAFKWSVAIRRVLQEAPEEGLKVSKVQRKVLSLYCAAHGEAKSKAELLVVLHKKLNKKGKFVLYKDKVRLPKE</sequence>
<accession>A0A8J4YI86</accession>
<dbReference type="AlphaFoldDB" id="A0A8J4YI86"/>
<dbReference type="Gene3D" id="3.30.1490.490">
    <property type="match status" value="1"/>
</dbReference>
<comment type="caution">
    <text evidence="12">The sequence shown here is derived from an EMBL/GenBank/DDBJ whole genome shotgun (WGS) entry which is preliminary data.</text>
</comment>
<proteinExistence type="predicted"/>
<dbReference type="Proteomes" id="UP000770661">
    <property type="component" value="Unassembled WGS sequence"/>
</dbReference>
<dbReference type="PANTHER" id="PTHR13100:SF10">
    <property type="entry name" value="CELL GROWTH-REGULATING NUCLEOLAR PROTEIN"/>
    <property type="match status" value="1"/>
</dbReference>
<dbReference type="InterPro" id="IPR058719">
    <property type="entry name" value="WHD_LYAR"/>
</dbReference>
<dbReference type="GO" id="GO:0003677">
    <property type="term" value="F:DNA binding"/>
    <property type="evidence" value="ECO:0007669"/>
    <property type="project" value="InterPro"/>
</dbReference>
<dbReference type="InterPro" id="IPR039999">
    <property type="entry name" value="LYAR"/>
</dbReference>
<feature type="compositionally biased region" description="Basic and acidic residues" evidence="9">
    <location>
        <begin position="266"/>
        <end position="276"/>
    </location>
</feature>
<comment type="subcellular location">
    <subcellularLocation>
        <location evidence="1">Nucleus</location>
    </subcellularLocation>
</comment>
<feature type="compositionally biased region" description="Basic residues" evidence="9">
    <location>
        <begin position="256"/>
        <end position="265"/>
    </location>
</feature>
<dbReference type="PANTHER" id="PTHR13100">
    <property type="entry name" value="CELL GROWTH-REGULATING NUCLEOLAR PROTEIN LYAR"/>
    <property type="match status" value="1"/>
</dbReference>
<evidence type="ECO:0000313" key="12">
    <source>
        <dbReference type="EMBL" id="KAG0728067.1"/>
    </source>
</evidence>
<gene>
    <name evidence="12" type="primary">LYAR</name>
    <name evidence="12" type="ORF">GWK47_033254</name>
</gene>
<dbReference type="EMBL" id="JACEEZ010002677">
    <property type="protein sequence ID" value="KAG0728067.1"/>
    <property type="molecule type" value="Genomic_DNA"/>
</dbReference>
<evidence type="ECO:0000259" key="10">
    <source>
        <dbReference type="Pfam" id="PF08790"/>
    </source>
</evidence>
<evidence type="ECO:0000256" key="6">
    <source>
        <dbReference type="ARBA" id="ARBA00023054"/>
    </source>
</evidence>
<dbReference type="Gene3D" id="1.10.10.2100">
    <property type="match status" value="1"/>
</dbReference>
<feature type="region of interest" description="Disordered" evidence="9">
    <location>
        <begin position="199"/>
        <end position="358"/>
    </location>
</feature>
<dbReference type="GO" id="GO:0000122">
    <property type="term" value="P:negative regulation of transcription by RNA polymerase II"/>
    <property type="evidence" value="ECO:0007669"/>
    <property type="project" value="TreeGrafter"/>
</dbReference>
<evidence type="ECO:0000256" key="3">
    <source>
        <dbReference type="ARBA" id="ARBA00022737"/>
    </source>
</evidence>
<dbReference type="SUPFAM" id="SSF57667">
    <property type="entry name" value="beta-beta-alpha zinc fingers"/>
    <property type="match status" value="2"/>
</dbReference>
<feature type="compositionally biased region" description="Basic and acidic residues" evidence="9">
    <location>
        <begin position="233"/>
        <end position="255"/>
    </location>
</feature>
<keyword evidence="4 8" id="KW-0863">Zinc-finger</keyword>
<keyword evidence="3" id="KW-0677">Repeat</keyword>
<dbReference type="InterPro" id="IPR036236">
    <property type="entry name" value="Znf_C2H2_sf"/>
</dbReference>
<evidence type="ECO:0000256" key="1">
    <source>
        <dbReference type="ARBA" id="ARBA00004123"/>
    </source>
</evidence>
<feature type="domain" description="Cell growth-regulating nucleolar protein-like winged helix" evidence="11">
    <location>
        <begin position="360"/>
        <end position="428"/>
    </location>
</feature>
<dbReference type="GO" id="GO:0005730">
    <property type="term" value="C:nucleolus"/>
    <property type="evidence" value="ECO:0007669"/>
    <property type="project" value="TreeGrafter"/>
</dbReference>
<evidence type="ECO:0000256" key="5">
    <source>
        <dbReference type="ARBA" id="ARBA00022833"/>
    </source>
</evidence>
<evidence type="ECO:0000256" key="7">
    <source>
        <dbReference type="ARBA" id="ARBA00023242"/>
    </source>
</evidence>
<evidence type="ECO:0000313" key="13">
    <source>
        <dbReference type="Proteomes" id="UP000770661"/>
    </source>
</evidence>
<protein>
    <submittedName>
        <fullName evidence="12">Cell growth-regulating nucleolar protein</fullName>
    </submittedName>
</protein>
<keyword evidence="6" id="KW-0175">Coiled coil</keyword>
<dbReference type="GO" id="GO:0006364">
    <property type="term" value="P:rRNA processing"/>
    <property type="evidence" value="ECO:0007669"/>
    <property type="project" value="TreeGrafter"/>
</dbReference>
<reference evidence="12" key="1">
    <citation type="submission" date="2020-07" db="EMBL/GenBank/DDBJ databases">
        <title>The High-quality genome of the commercially important snow crab, Chionoecetes opilio.</title>
        <authorList>
            <person name="Jeong J.-H."/>
            <person name="Ryu S."/>
        </authorList>
    </citation>
    <scope>NUCLEOTIDE SEQUENCE</scope>
    <source>
        <strain evidence="12">MADBK_172401_WGS</strain>
        <tissue evidence="12">Digestive gland</tissue>
    </source>
</reference>
<evidence type="ECO:0000256" key="4">
    <source>
        <dbReference type="ARBA" id="ARBA00022771"/>
    </source>
</evidence>
<dbReference type="OrthoDB" id="21474at2759"/>
<name>A0A8J4YI86_CHIOP</name>
<dbReference type="Pfam" id="PF25879">
    <property type="entry name" value="WHD_LYAR"/>
    <property type="match status" value="1"/>
</dbReference>
<dbReference type="Pfam" id="PF08790">
    <property type="entry name" value="zf-LYAR"/>
    <property type="match status" value="1"/>
</dbReference>
<keyword evidence="2" id="KW-0479">Metal-binding</keyword>
<dbReference type="PROSITE" id="PS51804">
    <property type="entry name" value="ZF_C2HC_LYAR"/>
    <property type="match status" value="2"/>
</dbReference>
<dbReference type="GO" id="GO:0008270">
    <property type="term" value="F:zinc ion binding"/>
    <property type="evidence" value="ECO:0007669"/>
    <property type="project" value="UniProtKB-KW"/>
</dbReference>
<keyword evidence="5" id="KW-0862">Zinc</keyword>
<keyword evidence="13" id="KW-1185">Reference proteome</keyword>
<dbReference type="FunFam" id="3.30.1490.490:FF:000001">
    <property type="entry name" value="cell growth-regulating nucleolar protein-like"/>
    <property type="match status" value="1"/>
</dbReference>
<dbReference type="InterPro" id="IPR014898">
    <property type="entry name" value="Znf_C2H2_LYAR"/>
</dbReference>
<dbReference type="FunFam" id="1.10.10.2100:FF:000002">
    <property type="entry name" value="cell growth-regulating nucleolar protein-like"/>
    <property type="match status" value="1"/>
</dbReference>
<keyword evidence="7" id="KW-0539">Nucleus</keyword>
<evidence type="ECO:0000256" key="9">
    <source>
        <dbReference type="SAM" id="MobiDB-lite"/>
    </source>
</evidence>
<evidence type="ECO:0000256" key="8">
    <source>
        <dbReference type="PROSITE-ProRule" id="PRU01145"/>
    </source>
</evidence>
<feature type="domain" description="Zinc finger C2H2 LYAR-type" evidence="10">
    <location>
        <begin position="84"/>
        <end position="111"/>
    </location>
</feature>